<dbReference type="RefSeq" id="WP_377097851.1">
    <property type="nucleotide sequence ID" value="NZ_JBHTHU010000002.1"/>
</dbReference>
<dbReference type="InterPro" id="IPR029069">
    <property type="entry name" value="HotDog_dom_sf"/>
</dbReference>
<dbReference type="Gene3D" id="3.10.129.10">
    <property type="entry name" value="Hotdog Thioesterase"/>
    <property type="match status" value="1"/>
</dbReference>
<evidence type="ECO:0000313" key="1">
    <source>
        <dbReference type="EMBL" id="MFD0749466.1"/>
    </source>
</evidence>
<dbReference type="Proteomes" id="UP001596958">
    <property type="component" value="Unassembled WGS sequence"/>
</dbReference>
<proteinExistence type="predicted"/>
<dbReference type="SUPFAM" id="SSF54637">
    <property type="entry name" value="Thioesterase/thiol ester dehydrase-isomerase"/>
    <property type="match status" value="1"/>
</dbReference>
<organism evidence="1 2">
    <name type="scientific">Mucilaginibacter calamicampi</name>
    <dbReference type="NCBI Taxonomy" id="1302352"/>
    <lineage>
        <taxon>Bacteria</taxon>
        <taxon>Pseudomonadati</taxon>
        <taxon>Bacteroidota</taxon>
        <taxon>Sphingobacteriia</taxon>
        <taxon>Sphingobacteriales</taxon>
        <taxon>Sphingobacteriaceae</taxon>
        <taxon>Mucilaginibacter</taxon>
    </lineage>
</organism>
<dbReference type="EMBL" id="JBHTHU010000002">
    <property type="protein sequence ID" value="MFD0749466.1"/>
    <property type="molecule type" value="Genomic_DNA"/>
</dbReference>
<name>A0ABW2YTW5_9SPHI</name>
<dbReference type="InterPro" id="IPR027961">
    <property type="entry name" value="DUF4442"/>
</dbReference>
<reference evidence="2" key="1">
    <citation type="journal article" date="2019" name="Int. J. Syst. Evol. Microbiol.">
        <title>The Global Catalogue of Microorganisms (GCM) 10K type strain sequencing project: providing services to taxonomists for standard genome sequencing and annotation.</title>
        <authorList>
            <consortium name="The Broad Institute Genomics Platform"/>
            <consortium name="The Broad Institute Genome Sequencing Center for Infectious Disease"/>
            <person name="Wu L."/>
            <person name="Ma J."/>
        </authorList>
    </citation>
    <scope>NUCLEOTIDE SEQUENCE [LARGE SCALE GENOMIC DNA]</scope>
    <source>
        <strain evidence="2">CCUG 63418</strain>
    </source>
</reference>
<dbReference type="Pfam" id="PF14539">
    <property type="entry name" value="DUF4442"/>
    <property type="match status" value="1"/>
</dbReference>
<evidence type="ECO:0000313" key="2">
    <source>
        <dbReference type="Proteomes" id="UP001596958"/>
    </source>
</evidence>
<sequence>MVVSAGLLKWVLRFYPPLFFQRIWVVNIEKDFSGLQVNISKSILNRNYNRSIFGGTIFSAADVCYPVLFHQLLSRKGYKVAVWSRSAHIDFLKKSNGTIKFGISLSDKDISEAEQVLNEHGKHIKSYPIVIYNNNGDVCVNVMCEVYIRNLNFKKSRNEQGVHE</sequence>
<gene>
    <name evidence="1" type="ORF">ACFQZS_04885</name>
</gene>
<accession>A0ABW2YTW5</accession>
<keyword evidence="2" id="KW-1185">Reference proteome</keyword>
<protein>
    <submittedName>
        <fullName evidence="1">DUF4442 domain-containing protein</fullName>
    </submittedName>
</protein>
<comment type="caution">
    <text evidence="1">The sequence shown here is derived from an EMBL/GenBank/DDBJ whole genome shotgun (WGS) entry which is preliminary data.</text>
</comment>